<accession>E3MKR0</accession>
<gene>
    <name evidence="1" type="ORF">CRE_27580</name>
</gene>
<evidence type="ECO:0000313" key="1">
    <source>
        <dbReference type="EMBL" id="EFP04039.1"/>
    </source>
</evidence>
<organism evidence="2">
    <name type="scientific">Caenorhabditis remanei</name>
    <name type="common">Caenorhabditis vulgaris</name>
    <dbReference type="NCBI Taxonomy" id="31234"/>
    <lineage>
        <taxon>Eukaryota</taxon>
        <taxon>Metazoa</taxon>
        <taxon>Ecdysozoa</taxon>
        <taxon>Nematoda</taxon>
        <taxon>Chromadorea</taxon>
        <taxon>Rhabditida</taxon>
        <taxon>Rhabditina</taxon>
        <taxon>Rhabditomorpha</taxon>
        <taxon>Rhabditoidea</taxon>
        <taxon>Rhabditidae</taxon>
        <taxon>Peloderinae</taxon>
        <taxon>Caenorhabditis</taxon>
    </lineage>
</organism>
<evidence type="ECO:0000313" key="2">
    <source>
        <dbReference type="Proteomes" id="UP000008281"/>
    </source>
</evidence>
<dbReference type="OrthoDB" id="5776790at2759"/>
<dbReference type="InterPro" id="IPR032675">
    <property type="entry name" value="LRR_dom_sf"/>
</dbReference>
<dbReference type="eggNOG" id="ENOG502SXHY">
    <property type="taxonomic scope" value="Eukaryota"/>
</dbReference>
<name>E3MKR0_CAERE</name>
<dbReference type="AlphaFoldDB" id="E3MKR0"/>
<protein>
    <submittedName>
        <fullName evidence="1">Uncharacterized protein</fullName>
    </submittedName>
</protein>
<dbReference type="SUPFAM" id="SSF52047">
    <property type="entry name" value="RNI-like"/>
    <property type="match status" value="1"/>
</dbReference>
<sequence length="305" mass="35423">MDNLPNELITQILEGCNYADCMCFRATSSKNYDVGNYVLSKSQTFDYRYYNYRCHVGIRNVNGENEKKKYGTNLNPIKMVNFMEFLPNLRKIVLADLPCLFTLGDMIKLGKSLPKIQKFVMIQSEAKKWMGKDMMMGLTYFESLNSLELVGWEPSSVTSRGCASRNEVIPQSTLRNLINLTIICKQETVSKVLQHIVDNEIFMTKCVKAKFNVRLSSSDIPHLIMKFIEYHPNIQRISFNGFLFTTQEQVQIFYDHLLSLPQLERVQLENCSVIERIEQALQRTFLDALRRRGIKFTNLVNSLRH</sequence>
<dbReference type="Proteomes" id="UP000008281">
    <property type="component" value="Unassembled WGS sequence"/>
</dbReference>
<dbReference type="EMBL" id="DS268452">
    <property type="protein sequence ID" value="EFP04039.1"/>
    <property type="molecule type" value="Genomic_DNA"/>
</dbReference>
<dbReference type="FunCoup" id="E3MKR0">
    <property type="interactions" value="149"/>
</dbReference>
<reference evidence="1" key="1">
    <citation type="submission" date="2007-07" db="EMBL/GenBank/DDBJ databases">
        <title>PCAP assembly of the Caenorhabditis remanei genome.</title>
        <authorList>
            <consortium name="The Caenorhabditis remanei Sequencing Consortium"/>
            <person name="Wilson R.K."/>
        </authorList>
    </citation>
    <scope>NUCLEOTIDE SEQUENCE [LARGE SCALE GENOMIC DNA]</scope>
    <source>
        <strain evidence="1">PB4641</strain>
    </source>
</reference>
<dbReference type="STRING" id="31234.E3MKR0"/>
<dbReference type="HOGENOM" id="CLU_087393_0_0_1"/>
<proteinExistence type="predicted"/>
<keyword evidence="2" id="KW-1185">Reference proteome</keyword>
<dbReference type="OMA" id="TKCVKAK"/>
<dbReference type="Gene3D" id="3.80.10.10">
    <property type="entry name" value="Ribonuclease Inhibitor"/>
    <property type="match status" value="1"/>
</dbReference>